<dbReference type="Proteomes" id="UP000011014">
    <property type="component" value="Unassembled WGS sequence"/>
</dbReference>
<name>E4Z1J1_OIKDI</name>
<sequence length="272" mass="30431">NLLKAEADRDRTKIKHQEVLEGEKSRILPVDHKWPSGKPETRPEAVPIVPAPVFTPNGVSQPVIPAQQGNYFPTYDLSSQHYASSQPQGAASNFPQEDHQSYQYQQPSVLFTTKRVQPQRNIQNHRFPAANAAAARFQNQPVRRANLKSTSFGQRKPNKGAQSKYKPKKQYAGKIDNLEGKNIPGCGGTKCRSSYILEGALMPLDFNDQRCVPYFRDRIDAKNVCNSYSACKGVVKSSSGGDYYELRGGKACPKMKEDPWNKPYGNEYSHGK</sequence>
<evidence type="ECO:0000256" key="1">
    <source>
        <dbReference type="SAM" id="MobiDB-lite"/>
    </source>
</evidence>
<dbReference type="AlphaFoldDB" id="E4Z1J1"/>
<feature type="compositionally biased region" description="Basic and acidic residues" evidence="1">
    <location>
        <begin position="248"/>
        <end position="260"/>
    </location>
</feature>
<feature type="region of interest" description="Disordered" evidence="1">
    <location>
        <begin position="148"/>
        <end position="170"/>
    </location>
</feature>
<feature type="region of interest" description="Disordered" evidence="1">
    <location>
        <begin position="248"/>
        <end position="272"/>
    </location>
</feature>
<evidence type="ECO:0000313" key="2">
    <source>
        <dbReference type="EMBL" id="CBY41569.1"/>
    </source>
</evidence>
<reference evidence="2" key="1">
    <citation type="journal article" date="2010" name="Science">
        <title>Plasticity of animal genome architecture unmasked by rapid evolution of a pelagic tunicate.</title>
        <authorList>
            <person name="Denoeud F."/>
            <person name="Henriet S."/>
            <person name="Mungpakdee S."/>
            <person name="Aury J.M."/>
            <person name="Da Silva C."/>
            <person name="Brinkmann H."/>
            <person name="Mikhaleva J."/>
            <person name="Olsen L.C."/>
            <person name="Jubin C."/>
            <person name="Canestro C."/>
            <person name="Bouquet J.M."/>
            <person name="Danks G."/>
            <person name="Poulain J."/>
            <person name="Campsteijn C."/>
            <person name="Adamski M."/>
            <person name="Cross I."/>
            <person name="Yadetie F."/>
            <person name="Muffato M."/>
            <person name="Louis A."/>
            <person name="Butcher S."/>
            <person name="Tsagkogeorga G."/>
            <person name="Konrad A."/>
            <person name="Singh S."/>
            <person name="Jensen M.F."/>
            <person name="Cong E.H."/>
            <person name="Eikeseth-Otteraa H."/>
            <person name="Noel B."/>
            <person name="Anthouard V."/>
            <person name="Porcel B.M."/>
            <person name="Kachouri-Lafond R."/>
            <person name="Nishino A."/>
            <person name="Ugolini M."/>
            <person name="Chourrout P."/>
            <person name="Nishida H."/>
            <person name="Aasland R."/>
            <person name="Huzurbazar S."/>
            <person name="Westhof E."/>
            <person name="Delsuc F."/>
            <person name="Lehrach H."/>
            <person name="Reinhardt R."/>
            <person name="Weissenbach J."/>
            <person name="Roy S.W."/>
            <person name="Artiguenave F."/>
            <person name="Postlethwait J.H."/>
            <person name="Manak J.R."/>
            <person name="Thompson E.M."/>
            <person name="Jaillon O."/>
            <person name="Du Pasquier L."/>
            <person name="Boudinot P."/>
            <person name="Liberles D.A."/>
            <person name="Volff J.N."/>
            <person name="Philippe H."/>
            <person name="Lenhard B."/>
            <person name="Roest Crollius H."/>
            <person name="Wincker P."/>
            <person name="Chourrout D."/>
        </authorList>
    </citation>
    <scope>NUCLEOTIDE SEQUENCE [LARGE SCALE GENOMIC DNA]</scope>
</reference>
<gene>
    <name evidence="2" type="ORF">GSOID_T00023650001</name>
</gene>
<organism evidence="2">
    <name type="scientific">Oikopleura dioica</name>
    <name type="common">Tunicate</name>
    <dbReference type="NCBI Taxonomy" id="34765"/>
    <lineage>
        <taxon>Eukaryota</taxon>
        <taxon>Metazoa</taxon>
        <taxon>Chordata</taxon>
        <taxon>Tunicata</taxon>
        <taxon>Appendicularia</taxon>
        <taxon>Copelata</taxon>
        <taxon>Oikopleuridae</taxon>
        <taxon>Oikopleura</taxon>
    </lineage>
</organism>
<proteinExistence type="predicted"/>
<feature type="non-terminal residue" evidence="2">
    <location>
        <position position="1"/>
    </location>
</feature>
<dbReference type="EMBL" id="FN656504">
    <property type="protein sequence ID" value="CBY41569.1"/>
    <property type="molecule type" value="Genomic_DNA"/>
</dbReference>
<accession>E4Z1J1</accession>
<protein>
    <submittedName>
        <fullName evidence="2">Uncharacterized protein</fullName>
    </submittedName>
</protein>